<dbReference type="OrthoDB" id="282689at2"/>
<dbReference type="Proteomes" id="UP000315010">
    <property type="component" value="Unassembled WGS sequence"/>
</dbReference>
<evidence type="ECO:0000313" key="2">
    <source>
        <dbReference type="Proteomes" id="UP000315010"/>
    </source>
</evidence>
<accession>A0A5C5Z108</accession>
<dbReference type="SUPFAM" id="SSF109854">
    <property type="entry name" value="DinB/YfiT-like putative metalloenzymes"/>
    <property type="match status" value="1"/>
</dbReference>
<comment type="caution">
    <text evidence="1">The sequence shown here is derived from an EMBL/GenBank/DDBJ whole genome shotgun (WGS) entry which is preliminary data.</text>
</comment>
<organism evidence="1 2">
    <name type="scientific">Novipirellula herctigrandis</name>
    <dbReference type="NCBI Taxonomy" id="2527986"/>
    <lineage>
        <taxon>Bacteria</taxon>
        <taxon>Pseudomonadati</taxon>
        <taxon>Planctomycetota</taxon>
        <taxon>Planctomycetia</taxon>
        <taxon>Pirellulales</taxon>
        <taxon>Pirellulaceae</taxon>
        <taxon>Novipirellula</taxon>
    </lineage>
</organism>
<protein>
    <recommendedName>
        <fullName evidence="3">DUF1569 domain-containing protein</fullName>
    </recommendedName>
</protein>
<proteinExistence type="predicted"/>
<dbReference type="InterPro" id="IPR011463">
    <property type="entry name" value="DUF1569"/>
</dbReference>
<keyword evidence="2" id="KW-1185">Reference proteome</keyword>
<evidence type="ECO:0008006" key="3">
    <source>
        <dbReference type="Google" id="ProtNLM"/>
    </source>
</evidence>
<sequence>MPELRKLRFNDLDAAVEEAMSLLRTGYERQGNWSLGQICRHLILVQDLSVNGIPKWMSLFAFLRPVMRQFLLPKLIRGDSPRGIRTPSVFVPPADLDDAREVESFARSVAQLNSHVGEYAPHPAFGQLTREQILEIHSAHAAHHLRFLIPRS</sequence>
<dbReference type="RefSeq" id="WP_146395399.1">
    <property type="nucleotide sequence ID" value="NZ_SJPJ01000001.1"/>
</dbReference>
<reference evidence="1 2" key="1">
    <citation type="submission" date="2019-02" db="EMBL/GenBank/DDBJ databases">
        <title>Deep-cultivation of Planctomycetes and their phenomic and genomic characterization uncovers novel biology.</title>
        <authorList>
            <person name="Wiegand S."/>
            <person name="Jogler M."/>
            <person name="Boedeker C."/>
            <person name="Pinto D."/>
            <person name="Vollmers J."/>
            <person name="Rivas-Marin E."/>
            <person name="Kohn T."/>
            <person name="Peeters S.H."/>
            <person name="Heuer A."/>
            <person name="Rast P."/>
            <person name="Oberbeckmann S."/>
            <person name="Bunk B."/>
            <person name="Jeske O."/>
            <person name="Meyerdierks A."/>
            <person name="Storesund J.E."/>
            <person name="Kallscheuer N."/>
            <person name="Luecker S."/>
            <person name="Lage O.M."/>
            <person name="Pohl T."/>
            <person name="Merkel B.J."/>
            <person name="Hornburger P."/>
            <person name="Mueller R.-W."/>
            <person name="Bruemmer F."/>
            <person name="Labrenz M."/>
            <person name="Spormann A.M."/>
            <person name="Op Den Camp H."/>
            <person name="Overmann J."/>
            <person name="Amann R."/>
            <person name="Jetten M.S.M."/>
            <person name="Mascher T."/>
            <person name="Medema M.H."/>
            <person name="Devos D.P."/>
            <person name="Kaster A.-K."/>
            <person name="Ovreas L."/>
            <person name="Rohde M."/>
            <person name="Galperin M.Y."/>
            <person name="Jogler C."/>
        </authorList>
    </citation>
    <scope>NUCLEOTIDE SEQUENCE [LARGE SCALE GENOMIC DNA]</scope>
    <source>
        <strain evidence="1 2">CA13</strain>
    </source>
</reference>
<evidence type="ECO:0000313" key="1">
    <source>
        <dbReference type="EMBL" id="TWT80363.1"/>
    </source>
</evidence>
<gene>
    <name evidence="1" type="ORF">CA13_17760</name>
</gene>
<name>A0A5C5Z108_9BACT</name>
<dbReference type="AlphaFoldDB" id="A0A5C5Z108"/>
<dbReference type="InterPro" id="IPR034660">
    <property type="entry name" value="DinB/YfiT-like"/>
</dbReference>
<dbReference type="EMBL" id="SJPJ01000001">
    <property type="protein sequence ID" value="TWT80363.1"/>
    <property type="molecule type" value="Genomic_DNA"/>
</dbReference>
<dbReference type="Gene3D" id="1.20.120.450">
    <property type="entry name" value="dinb family like domain"/>
    <property type="match status" value="1"/>
</dbReference>
<dbReference type="Pfam" id="PF07606">
    <property type="entry name" value="DUF1569"/>
    <property type="match status" value="1"/>
</dbReference>